<keyword evidence="1" id="KW-0812">Transmembrane</keyword>
<accession>U7Q9I5</accession>
<keyword evidence="1" id="KW-0472">Membrane</keyword>
<protein>
    <submittedName>
        <fullName evidence="2">Uncharacterized protein</fullName>
    </submittedName>
</protein>
<reference evidence="2 3" key="1">
    <citation type="journal article" date="2013" name="Front. Microbiol.">
        <title>Comparative genomic analyses of the cyanobacterium, Lyngbya aestuarii BL J, a powerful hydrogen producer.</title>
        <authorList>
            <person name="Kothari A."/>
            <person name="Vaughn M."/>
            <person name="Garcia-Pichel F."/>
        </authorList>
    </citation>
    <scope>NUCLEOTIDE SEQUENCE [LARGE SCALE GENOMIC DNA]</scope>
    <source>
        <strain evidence="2 3">BL J</strain>
    </source>
</reference>
<name>U7Q9I5_9CYAN</name>
<dbReference type="RefSeq" id="WP_023069276.1">
    <property type="nucleotide sequence ID" value="NZ_AUZM01000096.1"/>
</dbReference>
<organism evidence="2 3">
    <name type="scientific">Lyngbya aestuarii BL J</name>
    <dbReference type="NCBI Taxonomy" id="1348334"/>
    <lineage>
        <taxon>Bacteria</taxon>
        <taxon>Bacillati</taxon>
        <taxon>Cyanobacteriota</taxon>
        <taxon>Cyanophyceae</taxon>
        <taxon>Oscillatoriophycideae</taxon>
        <taxon>Oscillatoriales</taxon>
        <taxon>Microcoleaceae</taxon>
        <taxon>Lyngbya</taxon>
    </lineage>
</organism>
<comment type="caution">
    <text evidence="2">The sequence shown here is derived from an EMBL/GenBank/DDBJ whole genome shotgun (WGS) entry which is preliminary data.</text>
</comment>
<gene>
    <name evidence="2" type="ORF">M595_5589</name>
</gene>
<dbReference type="Proteomes" id="UP000017127">
    <property type="component" value="Unassembled WGS sequence"/>
</dbReference>
<dbReference type="EMBL" id="AUZM01000096">
    <property type="protein sequence ID" value="ERT04458.1"/>
    <property type="molecule type" value="Genomic_DNA"/>
</dbReference>
<proteinExistence type="predicted"/>
<feature type="transmembrane region" description="Helical" evidence="1">
    <location>
        <begin position="6"/>
        <end position="25"/>
    </location>
</feature>
<evidence type="ECO:0000313" key="3">
    <source>
        <dbReference type="Proteomes" id="UP000017127"/>
    </source>
</evidence>
<sequence length="123" mass="14225">MFRKRVFYPVVAVSLAVVMSVTIVYRANSQNQTNSNIFDPVEIQQKERFLGLDVVKVDLRPFDENRWVEEVTFDGEVTVSGTYKQNTLIGESQQGSPCLYVDKRTENKLPRLKGDERFMWCAL</sequence>
<keyword evidence="1" id="KW-1133">Transmembrane helix</keyword>
<evidence type="ECO:0000256" key="1">
    <source>
        <dbReference type="SAM" id="Phobius"/>
    </source>
</evidence>
<dbReference type="AlphaFoldDB" id="U7Q9I5"/>
<evidence type="ECO:0000313" key="2">
    <source>
        <dbReference type="EMBL" id="ERT04458.1"/>
    </source>
</evidence>
<dbReference type="OrthoDB" id="2380065at2"/>
<keyword evidence="3" id="KW-1185">Reference proteome</keyword>